<evidence type="ECO:0000313" key="14">
    <source>
        <dbReference type="Proteomes" id="UP000002748"/>
    </source>
</evidence>
<evidence type="ECO:0000256" key="5">
    <source>
        <dbReference type="ARBA" id="ARBA00022679"/>
    </source>
</evidence>
<evidence type="ECO:0000256" key="2">
    <source>
        <dbReference type="ARBA" id="ARBA00011948"/>
    </source>
</evidence>
<dbReference type="PANTHER" id="PTHR43285:SF2">
    <property type="entry name" value="ANTHRANILATE PHOSPHORIBOSYLTRANSFERASE"/>
    <property type="match status" value="1"/>
</dbReference>
<protein>
    <recommendedName>
        <fullName evidence="9">Anthranilate phosphoribosyltransferase</fullName>
        <ecNumber evidence="2">2.4.2.18</ecNumber>
    </recommendedName>
</protein>
<dbReference type="HAMAP" id="MF_00211">
    <property type="entry name" value="TrpD"/>
    <property type="match status" value="1"/>
</dbReference>
<dbReference type="Pfam" id="PF00591">
    <property type="entry name" value="Glycos_transf_3"/>
    <property type="match status" value="1"/>
</dbReference>
<dbReference type="GO" id="GO:0004048">
    <property type="term" value="F:anthranilate phosphoribosyltransferase activity"/>
    <property type="evidence" value="ECO:0007669"/>
    <property type="project" value="UniProtKB-EC"/>
</dbReference>
<evidence type="ECO:0000256" key="4">
    <source>
        <dbReference type="ARBA" id="ARBA00022676"/>
    </source>
</evidence>
<organism evidence="13 14">
    <name type="scientific">Trichosporon asahii var. asahii (strain ATCC 90039 / CBS 2479 / JCM 2466 / KCTC 7840 / NBRC 103889/ NCYC 2677 / UAMH 7654)</name>
    <name type="common">Yeast</name>
    <dbReference type="NCBI Taxonomy" id="1186058"/>
    <lineage>
        <taxon>Eukaryota</taxon>
        <taxon>Fungi</taxon>
        <taxon>Dikarya</taxon>
        <taxon>Basidiomycota</taxon>
        <taxon>Agaricomycotina</taxon>
        <taxon>Tremellomycetes</taxon>
        <taxon>Trichosporonales</taxon>
        <taxon>Trichosporonaceae</taxon>
        <taxon>Trichosporon</taxon>
    </lineage>
</organism>
<evidence type="ECO:0000259" key="11">
    <source>
        <dbReference type="Pfam" id="PF00591"/>
    </source>
</evidence>
<evidence type="ECO:0000256" key="9">
    <source>
        <dbReference type="ARBA" id="ARBA00071401"/>
    </source>
</evidence>
<comment type="pathway">
    <text evidence="1">Amino-acid biosynthesis; L-tryptophan biosynthesis; L-tryptophan from chorismate: step 2/5.</text>
</comment>
<dbReference type="InterPro" id="IPR035902">
    <property type="entry name" value="Nuc_phospho_transferase"/>
</dbReference>
<comment type="similarity">
    <text evidence="8">Belongs to the anthranilate phosphoribosyltransferase family.</text>
</comment>
<dbReference type="AlphaFoldDB" id="J5QYZ2"/>
<keyword evidence="4 13" id="KW-0328">Glycosyltransferase</keyword>
<evidence type="ECO:0000256" key="8">
    <source>
        <dbReference type="ARBA" id="ARBA00061500"/>
    </source>
</evidence>
<evidence type="ECO:0000256" key="3">
    <source>
        <dbReference type="ARBA" id="ARBA00022605"/>
    </source>
</evidence>
<keyword evidence="7" id="KW-0057">Aromatic amino acid biosynthesis</keyword>
<reference evidence="13 14" key="1">
    <citation type="journal article" date="2012" name="Eukaryot. Cell">
        <title>Draft genome sequence of CBS 2479, the standard type strain of Trichosporon asahii.</title>
        <authorList>
            <person name="Yang R.Y."/>
            <person name="Li H.T."/>
            <person name="Zhu H."/>
            <person name="Zhou G.P."/>
            <person name="Wang M."/>
            <person name="Wang L."/>
        </authorList>
    </citation>
    <scope>NUCLEOTIDE SEQUENCE [LARGE SCALE GENOMIC DNA]</scope>
    <source>
        <strain evidence="14">ATCC 90039 / CBS 2479 / JCM 2466 / KCTC 7840 / NCYC 2677 / UAMH 7654</strain>
    </source>
</reference>
<evidence type="ECO:0000256" key="6">
    <source>
        <dbReference type="ARBA" id="ARBA00022822"/>
    </source>
</evidence>
<dbReference type="Gene3D" id="3.40.1030.10">
    <property type="entry name" value="Nucleoside phosphorylase/phosphoribosyltransferase catalytic domain"/>
    <property type="match status" value="1"/>
</dbReference>
<dbReference type="Proteomes" id="UP000002748">
    <property type="component" value="Unassembled WGS sequence"/>
</dbReference>
<accession>J5QYZ2</accession>
<dbReference type="InterPro" id="IPR036320">
    <property type="entry name" value="Glycosyl_Trfase_fam3_N_dom_sf"/>
</dbReference>
<evidence type="ECO:0000256" key="7">
    <source>
        <dbReference type="ARBA" id="ARBA00023141"/>
    </source>
</evidence>
<evidence type="ECO:0000259" key="12">
    <source>
        <dbReference type="Pfam" id="PF02885"/>
    </source>
</evidence>
<dbReference type="RefSeq" id="XP_014181098.1">
    <property type="nucleotide sequence ID" value="XM_014325623.1"/>
</dbReference>
<dbReference type="InterPro" id="IPR017459">
    <property type="entry name" value="Glycosyl_Trfase_fam3_N_dom"/>
</dbReference>
<keyword evidence="6" id="KW-0822">Tryptophan biosynthesis</keyword>
<dbReference type="GO" id="GO:0005829">
    <property type="term" value="C:cytosol"/>
    <property type="evidence" value="ECO:0007669"/>
    <property type="project" value="TreeGrafter"/>
</dbReference>
<dbReference type="HOGENOM" id="CLU_034315_2_1_1"/>
<evidence type="ECO:0000313" key="13">
    <source>
        <dbReference type="EMBL" id="EJT49848.1"/>
    </source>
</evidence>
<dbReference type="GO" id="GO:0000162">
    <property type="term" value="P:L-tryptophan biosynthetic process"/>
    <property type="evidence" value="ECO:0007669"/>
    <property type="project" value="UniProtKB-KW"/>
</dbReference>
<name>J5QYZ2_TRIAS</name>
<dbReference type="OrthoDB" id="427800at2759"/>
<feature type="domain" description="Glycosyl transferase family 3" evidence="11">
    <location>
        <begin position="112"/>
        <end position="378"/>
    </location>
</feature>
<dbReference type="Gene3D" id="1.20.970.10">
    <property type="entry name" value="Transferase, Pyrimidine Nucleoside Phosphorylase, Chain C"/>
    <property type="match status" value="1"/>
</dbReference>
<dbReference type="EC" id="2.4.2.18" evidence="2"/>
<evidence type="ECO:0000256" key="1">
    <source>
        <dbReference type="ARBA" id="ARBA00004907"/>
    </source>
</evidence>
<proteinExistence type="inferred from homology"/>
<keyword evidence="5 13" id="KW-0808">Transferase</keyword>
<keyword evidence="3" id="KW-0028">Amino-acid biosynthesis</keyword>
<gene>
    <name evidence="13" type="ORF">A1Q1_01000</name>
</gene>
<dbReference type="PANTHER" id="PTHR43285">
    <property type="entry name" value="ANTHRANILATE PHOSPHORIBOSYLTRANSFERASE"/>
    <property type="match status" value="1"/>
</dbReference>
<evidence type="ECO:0000256" key="10">
    <source>
        <dbReference type="SAM" id="MobiDB-lite"/>
    </source>
</evidence>
<dbReference type="Pfam" id="PF02885">
    <property type="entry name" value="Glycos_trans_3N"/>
    <property type="match status" value="1"/>
</dbReference>
<feature type="region of interest" description="Disordered" evidence="10">
    <location>
        <begin position="425"/>
        <end position="462"/>
    </location>
</feature>
<dbReference type="GeneID" id="25984514"/>
<dbReference type="SUPFAM" id="SSF47648">
    <property type="entry name" value="Nucleoside phosphorylase/phosphoribosyltransferase N-terminal domain"/>
    <property type="match status" value="1"/>
</dbReference>
<dbReference type="EMBL" id="ALBS01000145">
    <property type="protein sequence ID" value="EJT49848.1"/>
    <property type="molecule type" value="Genomic_DNA"/>
</dbReference>
<feature type="compositionally biased region" description="Low complexity" evidence="10">
    <location>
        <begin position="433"/>
        <end position="456"/>
    </location>
</feature>
<dbReference type="InterPro" id="IPR005940">
    <property type="entry name" value="Anthranilate_Pribosyl_Tfrase"/>
</dbReference>
<sequence length="462" mass="48924">MATGLSPETFKHLLKKLVQSPRDFTADDCGEAFEHLALNASAPAQAGAFLTALTLSGMDSSAEIVAACAAVLRKHALTVEHHMPQKDTPAPDLTHGNWDYKDSDVEGDGYKGIVDIVGTGGDGWDTYNVSTTAAVVVAGAGVRVAKHGSRAATSTSGSADLLISLDCRLSFPVEEVPKFLPASPFLFLFAPHYHPALAHIAPIRRQLNFRTIFNVLGPLINPARPQRMVLGVAKRELGDTFAEVLRLLGVDRALVVCGCEGLDEISIAGPTWIWRLENGKITPGEIHPERDFGLPLHPLSSVKGGTPDENALTFNSILDNSAPPPHLASPADENSPSLEAIRDYVLINAAALLHISGRAPTWRDGVAIARESLESGGARAAFDGFRDMSKRAMGEKGLDLPPAPEDDGGVAARNGFVKAWLHSRRNSGYGSPVFGSSRSPVFGSSPGSPGAIPSKPLAEEAH</sequence>
<comment type="caution">
    <text evidence="13">The sequence shown here is derived from an EMBL/GenBank/DDBJ whole genome shotgun (WGS) entry which is preliminary data.</text>
</comment>
<feature type="domain" description="Glycosyl transferase family 3 N-terminal" evidence="12">
    <location>
        <begin position="11"/>
        <end position="76"/>
    </location>
</feature>
<dbReference type="VEuPathDB" id="FungiDB:A1Q1_01000"/>
<dbReference type="FunFam" id="3.40.1030.10:FF:000002">
    <property type="entry name" value="Anthranilate phosphoribosyltransferase"/>
    <property type="match status" value="1"/>
</dbReference>
<dbReference type="KEGG" id="tasa:A1Q1_01000"/>
<dbReference type="SUPFAM" id="SSF52418">
    <property type="entry name" value="Nucleoside phosphorylase/phosphoribosyltransferase catalytic domain"/>
    <property type="match status" value="1"/>
</dbReference>
<dbReference type="NCBIfam" id="TIGR01245">
    <property type="entry name" value="trpD"/>
    <property type="match status" value="1"/>
</dbReference>
<dbReference type="InterPro" id="IPR000312">
    <property type="entry name" value="Glycosyl_Trfase_fam3"/>
</dbReference>